<accession>A0A6L6X442</accession>
<dbReference type="InterPro" id="IPR001322">
    <property type="entry name" value="Lamin_tail_dom"/>
</dbReference>
<dbReference type="SUPFAM" id="SSF74853">
    <property type="entry name" value="Lamin A/C globular tail domain"/>
    <property type="match status" value="1"/>
</dbReference>
<organism evidence="2 3">
    <name type="scientific">Streptomyces typhae</name>
    <dbReference type="NCBI Taxonomy" id="2681492"/>
    <lineage>
        <taxon>Bacteria</taxon>
        <taxon>Bacillati</taxon>
        <taxon>Actinomycetota</taxon>
        <taxon>Actinomycetes</taxon>
        <taxon>Kitasatosporales</taxon>
        <taxon>Streptomycetaceae</taxon>
        <taxon>Streptomyces</taxon>
    </lineage>
</organism>
<name>A0A6L6X442_9ACTN</name>
<dbReference type="InterPro" id="IPR047995">
    <property type="entry name" value="Choice_anch_K"/>
</dbReference>
<dbReference type="Proteomes" id="UP000483802">
    <property type="component" value="Unassembled WGS sequence"/>
</dbReference>
<keyword evidence="3" id="KW-1185">Reference proteome</keyword>
<reference evidence="2 3" key="1">
    <citation type="submission" date="2019-11" db="EMBL/GenBank/DDBJ databases">
        <title>Streptomyces typhae sp. nov., a novel endophytic actinomycete isolated from the root of cattail pollen (Typha angustifolia L.).</title>
        <authorList>
            <person name="Peng C."/>
        </authorList>
    </citation>
    <scope>NUCLEOTIDE SEQUENCE [LARGE SCALE GENOMIC DNA]</scope>
    <source>
        <strain evidence="3">p1417</strain>
    </source>
</reference>
<proteinExistence type="predicted"/>
<comment type="caution">
    <text evidence="2">The sequence shown here is derived from an EMBL/GenBank/DDBJ whole genome shotgun (WGS) entry which is preliminary data.</text>
</comment>
<evidence type="ECO:0000259" key="1">
    <source>
        <dbReference type="PROSITE" id="PS51841"/>
    </source>
</evidence>
<dbReference type="RefSeq" id="WP_157167910.1">
    <property type="nucleotide sequence ID" value="NZ_WPNZ01000017.1"/>
</dbReference>
<protein>
    <submittedName>
        <fullName evidence="2">Lamin tail domain-containing protein</fullName>
    </submittedName>
</protein>
<dbReference type="PROSITE" id="PS51841">
    <property type="entry name" value="LTD"/>
    <property type="match status" value="1"/>
</dbReference>
<dbReference type="NCBIfam" id="NF038131">
    <property type="entry name" value="choice_anch_K"/>
    <property type="match status" value="1"/>
</dbReference>
<dbReference type="InterPro" id="IPR036415">
    <property type="entry name" value="Lamin_tail_dom_sf"/>
</dbReference>
<evidence type="ECO:0000313" key="3">
    <source>
        <dbReference type="Proteomes" id="UP000483802"/>
    </source>
</evidence>
<dbReference type="Pfam" id="PF00932">
    <property type="entry name" value="LTD"/>
    <property type="match status" value="1"/>
</dbReference>
<dbReference type="AlphaFoldDB" id="A0A6L6X442"/>
<dbReference type="EMBL" id="WPNZ01000017">
    <property type="protein sequence ID" value="MVO88486.1"/>
    <property type="molecule type" value="Genomic_DNA"/>
</dbReference>
<sequence length="406" mass="43876">MSTIQTSGTWTAVHPAPAGVTGLDTSHVQWGKGEKKSGYRFEGGSTEAKLDGTEFVLGTFTHDNFPIDSGDTREFDVGLKVQVVFEGGVKSDLSFTFHHNETDNSGPHPNDIVSLPEFISPQTVTVNGEKYKVVLSGFKQGGRVVRQFDSKESSSNSAAVVALFTKPGKPDVAITHVEAKGKVSGSQSDEYVEILNRGTEAADLSGWVLHAESTRKDFTFPEGTVLKPGERYRVYTDERHPDSGGFSFGSGRPVWHDSGDLATLKNQDGKEVSRFPYGHRFTPEPTQAKSPGQAHPHVHLQNLGDEPLGTYRVTVRLPQDGPLRFEDQSAVSVYDNKLNKEVKFPGTVSENHRVLTAEVDLDLPGGGAGAPLWTQVAVDAGATKGPYTVHWDFQGLGAADVTVTVT</sequence>
<feature type="domain" description="LTD" evidence="1">
    <location>
        <begin position="160"/>
        <end position="279"/>
    </location>
</feature>
<evidence type="ECO:0000313" key="2">
    <source>
        <dbReference type="EMBL" id="MVO88486.1"/>
    </source>
</evidence>
<dbReference type="Gene3D" id="2.60.40.1260">
    <property type="entry name" value="Lamin Tail domain"/>
    <property type="match status" value="1"/>
</dbReference>
<gene>
    <name evidence="2" type="ORF">GPA10_27915</name>
</gene>